<dbReference type="Gene3D" id="3.10.620.30">
    <property type="match status" value="1"/>
</dbReference>
<dbReference type="InterPro" id="IPR002931">
    <property type="entry name" value="Transglutaminase-like"/>
</dbReference>
<protein>
    <submittedName>
        <fullName evidence="2">Putative kyphoscoliosis peptidase</fullName>
    </submittedName>
</protein>
<evidence type="ECO:0000313" key="3">
    <source>
        <dbReference type="Proteomes" id="UP000053317"/>
    </source>
</evidence>
<dbReference type="PANTHER" id="PTHR46333:SF5">
    <property type="entry name" value="TRANSGLUTAMINASE-LIKE DOMAIN-CONTAINING PROTEIN"/>
    <property type="match status" value="1"/>
</dbReference>
<dbReference type="EMBL" id="LCWF01000114">
    <property type="protein sequence ID" value="KKY18890.1"/>
    <property type="molecule type" value="Genomic_DNA"/>
</dbReference>
<dbReference type="SUPFAM" id="SSF54001">
    <property type="entry name" value="Cysteine proteinases"/>
    <property type="match status" value="1"/>
</dbReference>
<dbReference type="PANTHER" id="PTHR46333">
    <property type="entry name" value="CYTOKINESIS PROTEIN 3"/>
    <property type="match status" value="1"/>
</dbReference>
<organism evidence="2 3">
    <name type="scientific">Phaeomoniella chlamydospora</name>
    <name type="common">Phaeoacremonium chlamydosporum</name>
    <dbReference type="NCBI Taxonomy" id="158046"/>
    <lineage>
        <taxon>Eukaryota</taxon>
        <taxon>Fungi</taxon>
        <taxon>Dikarya</taxon>
        <taxon>Ascomycota</taxon>
        <taxon>Pezizomycotina</taxon>
        <taxon>Eurotiomycetes</taxon>
        <taxon>Chaetothyriomycetidae</taxon>
        <taxon>Phaeomoniellales</taxon>
        <taxon>Phaeomoniellaceae</taxon>
        <taxon>Phaeomoniella</taxon>
    </lineage>
</organism>
<dbReference type="Proteomes" id="UP000053317">
    <property type="component" value="Unassembled WGS sequence"/>
</dbReference>
<sequence length="354" mass="39231">MRHLHFQALRSPNALVYLAEQLTAPFLSRTDKARAIFTWLHHNILYDVQSFFAGTVRPSTPASTLASGLAVCEGFAGLFTTLATHAGLESLVISGHGKGFGYTALQPGQAIPPFQGNHAWNVVKIDGDEWKLIDTCWGAGHVQGAGMPYAQKFDPKHFTMTNEEFGTRHFPNDRTQFYLPGNAGWSWEEYIQINPAFWPYTVEQPTVFSNATEEHGVGPRTILPTAKKLNPRRTGRIRFQFGLICEHATLDRHVRRGPPFVYILAIHGLDGRRDDFIPLEHMHGQNPGGGGDIWYADVEARELGAPGQTVTLFAVTSFGNRKGEACRGLSVREFKEGKGRTAMGFQGVLGWELA</sequence>
<dbReference type="GO" id="GO:0005737">
    <property type="term" value="C:cytoplasm"/>
    <property type="evidence" value="ECO:0007669"/>
    <property type="project" value="TreeGrafter"/>
</dbReference>
<dbReference type="SMART" id="SM00460">
    <property type="entry name" value="TGc"/>
    <property type="match status" value="1"/>
</dbReference>
<dbReference type="InterPro" id="IPR038765">
    <property type="entry name" value="Papain-like_cys_pep_sf"/>
</dbReference>
<proteinExistence type="predicted"/>
<evidence type="ECO:0000313" key="2">
    <source>
        <dbReference type="EMBL" id="KKY18890.1"/>
    </source>
</evidence>
<dbReference type="InterPro" id="IPR052557">
    <property type="entry name" value="CAP/Cytokinesis_protein"/>
</dbReference>
<comment type="caution">
    <text evidence="2">The sequence shown here is derived from an EMBL/GenBank/DDBJ whole genome shotgun (WGS) entry which is preliminary data.</text>
</comment>
<dbReference type="OrthoDB" id="6129702at2759"/>
<reference evidence="2 3" key="2">
    <citation type="submission" date="2015-05" db="EMBL/GenBank/DDBJ databases">
        <authorList>
            <person name="Morales-Cruz A."/>
            <person name="Amrine K.C."/>
            <person name="Cantu D."/>
        </authorList>
    </citation>
    <scope>NUCLEOTIDE SEQUENCE [LARGE SCALE GENOMIC DNA]</scope>
    <source>
        <strain evidence="2">UCRPC4</strain>
    </source>
</reference>
<dbReference type="Pfam" id="PF01841">
    <property type="entry name" value="Transglut_core"/>
    <property type="match status" value="1"/>
</dbReference>
<keyword evidence="3" id="KW-1185">Reference proteome</keyword>
<reference evidence="2 3" key="1">
    <citation type="submission" date="2015-05" db="EMBL/GenBank/DDBJ databases">
        <title>Distinctive expansion of gene families associated with plant cell wall degradation and secondary metabolism in the genomes of grapevine trunk pathogens.</title>
        <authorList>
            <person name="Lawrence D.P."/>
            <person name="Travadon R."/>
            <person name="Rolshausen P.E."/>
            <person name="Baumgartner K."/>
        </authorList>
    </citation>
    <scope>NUCLEOTIDE SEQUENCE [LARGE SCALE GENOMIC DNA]</scope>
    <source>
        <strain evidence="2">UCRPC4</strain>
    </source>
</reference>
<evidence type="ECO:0000259" key="1">
    <source>
        <dbReference type="SMART" id="SM00460"/>
    </source>
</evidence>
<gene>
    <name evidence="2" type="ORF">UCRPC4_g04735</name>
</gene>
<name>A0A0G2GQ09_PHACM</name>
<feature type="domain" description="Transglutaminase-like" evidence="1">
    <location>
        <begin position="64"/>
        <end position="137"/>
    </location>
</feature>
<dbReference type="AlphaFoldDB" id="A0A0G2GQ09"/>
<accession>A0A0G2GQ09</accession>